<proteinExistence type="predicted"/>
<dbReference type="AlphaFoldDB" id="A0A0A9Z999"/>
<accession>A0A0A9Z999</accession>
<protein>
    <submittedName>
        <fullName evidence="2">Nodulation protein T</fullName>
    </submittedName>
</protein>
<keyword evidence="1" id="KW-0732">Signal</keyword>
<feature type="chain" id="PRO_5002055335" evidence="1">
    <location>
        <begin position="23"/>
        <end position="185"/>
    </location>
</feature>
<dbReference type="EMBL" id="GBHO01005219">
    <property type="protein sequence ID" value="JAG38385.1"/>
    <property type="molecule type" value="Transcribed_RNA"/>
</dbReference>
<reference evidence="2" key="2">
    <citation type="submission" date="2014-07" db="EMBL/GenBank/DDBJ databases">
        <authorList>
            <person name="Hull J."/>
        </authorList>
    </citation>
    <scope>NUCLEOTIDE SEQUENCE</scope>
</reference>
<sequence>SSSTMEFFTALIFPIVFVSISCQPLGADQTAISKTIQTVKQQKSEISQVGEFWTELAANFMIEGVAQVSQECVASLGDKCTGDKLKQIASCLNSSSVNGDVSAALGAFLTPLQTELERIEKDLGDPKTDQGVVKKDISTMNMSRTDEESFVYRKNKAQSEFIVRVNPIVNSIPQIATECLVSLKP</sequence>
<reference evidence="2" key="1">
    <citation type="journal article" date="2014" name="PLoS ONE">
        <title>Transcriptome-Based Identification of ABC Transporters in the Western Tarnished Plant Bug Lygus hesperus.</title>
        <authorList>
            <person name="Hull J.J."/>
            <person name="Chaney K."/>
            <person name="Geib S.M."/>
            <person name="Fabrick J.A."/>
            <person name="Brent C.S."/>
            <person name="Walsh D."/>
            <person name="Lavine L.C."/>
        </authorList>
    </citation>
    <scope>NUCLEOTIDE SEQUENCE</scope>
</reference>
<evidence type="ECO:0000256" key="1">
    <source>
        <dbReference type="SAM" id="SignalP"/>
    </source>
</evidence>
<name>A0A0A9Z999_LYGHE</name>
<evidence type="ECO:0000313" key="2">
    <source>
        <dbReference type="EMBL" id="JAG38385.1"/>
    </source>
</evidence>
<feature type="signal peptide" evidence="1">
    <location>
        <begin position="1"/>
        <end position="22"/>
    </location>
</feature>
<feature type="non-terminal residue" evidence="2">
    <location>
        <position position="1"/>
    </location>
</feature>
<organism evidence="2">
    <name type="scientific">Lygus hesperus</name>
    <name type="common">Western plant bug</name>
    <dbReference type="NCBI Taxonomy" id="30085"/>
    <lineage>
        <taxon>Eukaryota</taxon>
        <taxon>Metazoa</taxon>
        <taxon>Ecdysozoa</taxon>
        <taxon>Arthropoda</taxon>
        <taxon>Hexapoda</taxon>
        <taxon>Insecta</taxon>
        <taxon>Pterygota</taxon>
        <taxon>Neoptera</taxon>
        <taxon>Paraneoptera</taxon>
        <taxon>Hemiptera</taxon>
        <taxon>Heteroptera</taxon>
        <taxon>Panheteroptera</taxon>
        <taxon>Cimicomorpha</taxon>
        <taxon>Miridae</taxon>
        <taxon>Mirini</taxon>
        <taxon>Lygus</taxon>
    </lineage>
</organism>
<gene>
    <name evidence="2" type="primary">nodT</name>
    <name evidence="2" type="ORF">CM83_30395</name>
</gene>